<name>A0A371X5P2_9HYPH</name>
<dbReference type="EMBL" id="QURL01000003">
    <property type="protein sequence ID" value="RFC64541.1"/>
    <property type="molecule type" value="Genomic_DNA"/>
</dbReference>
<reference evidence="2 3" key="1">
    <citation type="submission" date="2018-08" db="EMBL/GenBank/DDBJ databases">
        <title>Fulvimarina sp. 85, whole genome shotgun sequence.</title>
        <authorList>
            <person name="Tuo L."/>
        </authorList>
    </citation>
    <scope>NUCLEOTIDE SEQUENCE [LARGE SCALE GENOMIC DNA]</scope>
    <source>
        <strain evidence="2 3">85</strain>
    </source>
</reference>
<sequence length="43" mass="4788">MAPRDEVPATGLGRRLGWFALYWLASVAVIAVVAYAIRWMIVP</sequence>
<keyword evidence="1" id="KW-0472">Membrane</keyword>
<keyword evidence="1" id="KW-1133">Transmembrane helix</keyword>
<keyword evidence="3" id="KW-1185">Reference proteome</keyword>
<keyword evidence="1" id="KW-0812">Transmembrane</keyword>
<organism evidence="2 3">
    <name type="scientific">Fulvimarina endophytica</name>
    <dbReference type="NCBI Taxonomy" id="2293836"/>
    <lineage>
        <taxon>Bacteria</taxon>
        <taxon>Pseudomonadati</taxon>
        <taxon>Pseudomonadota</taxon>
        <taxon>Alphaproteobacteria</taxon>
        <taxon>Hyphomicrobiales</taxon>
        <taxon>Aurantimonadaceae</taxon>
        <taxon>Fulvimarina</taxon>
    </lineage>
</organism>
<protein>
    <submittedName>
        <fullName evidence="2">DUF2474 domain-containing protein</fullName>
    </submittedName>
</protein>
<proteinExistence type="predicted"/>
<evidence type="ECO:0000313" key="2">
    <source>
        <dbReference type="EMBL" id="RFC64541.1"/>
    </source>
</evidence>
<comment type="caution">
    <text evidence="2">The sequence shown here is derived from an EMBL/GenBank/DDBJ whole genome shotgun (WGS) entry which is preliminary data.</text>
</comment>
<feature type="transmembrane region" description="Helical" evidence="1">
    <location>
        <begin position="20"/>
        <end position="41"/>
    </location>
</feature>
<gene>
    <name evidence="2" type="ORF">DYI37_07555</name>
</gene>
<accession>A0A371X5P2</accession>
<dbReference type="Proteomes" id="UP000264310">
    <property type="component" value="Unassembled WGS sequence"/>
</dbReference>
<evidence type="ECO:0000256" key="1">
    <source>
        <dbReference type="SAM" id="Phobius"/>
    </source>
</evidence>
<dbReference type="AlphaFoldDB" id="A0A371X5P2"/>
<evidence type="ECO:0000313" key="3">
    <source>
        <dbReference type="Proteomes" id="UP000264310"/>
    </source>
</evidence>